<proteinExistence type="predicted"/>
<gene>
    <name evidence="1" type="ORF">Bpfe_026328</name>
</gene>
<reference evidence="1" key="1">
    <citation type="journal article" date="2023" name="PLoS Negl. Trop. Dis.">
        <title>A genome sequence for Biomphalaria pfeifferi, the major vector snail for the human-infecting parasite Schistosoma mansoni.</title>
        <authorList>
            <person name="Bu L."/>
            <person name="Lu L."/>
            <person name="Laidemitt M.R."/>
            <person name="Zhang S.M."/>
            <person name="Mutuku M."/>
            <person name="Mkoji G."/>
            <person name="Steinauer M."/>
            <person name="Loker E.S."/>
        </authorList>
    </citation>
    <scope>NUCLEOTIDE SEQUENCE</scope>
    <source>
        <strain evidence="1">KasaAsao</strain>
    </source>
</reference>
<comment type="caution">
    <text evidence="1">The sequence shown here is derived from an EMBL/GenBank/DDBJ whole genome shotgun (WGS) entry which is preliminary data.</text>
</comment>
<sequence length="71" mass="7842">VDLKTEFPNMTLSPVSCYIRPSWTNSGVEKGKETFYLPFKPIHHQAKAQTTPGNAPNLLGLASPCLLSNRK</sequence>
<organism evidence="1 2">
    <name type="scientific">Biomphalaria pfeifferi</name>
    <name type="common">Bloodfluke planorb</name>
    <name type="synonym">Freshwater snail</name>
    <dbReference type="NCBI Taxonomy" id="112525"/>
    <lineage>
        <taxon>Eukaryota</taxon>
        <taxon>Metazoa</taxon>
        <taxon>Spiralia</taxon>
        <taxon>Lophotrochozoa</taxon>
        <taxon>Mollusca</taxon>
        <taxon>Gastropoda</taxon>
        <taxon>Heterobranchia</taxon>
        <taxon>Euthyneura</taxon>
        <taxon>Panpulmonata</taxon>
        <taxon>Hygrophila</taxon>
        <taxon>Lymnaeoidea</taxon>
        <taxon>Planorbidae</taxon>
        <taxon>Biomphalaria</taxon>
    </lineage>
</organism>
<protein>
    <submittedName>
        <fullName evidence="1">Uncharacterized protein</fullName>
    </submittedName>
</protein>
<evidence type="ECO:0000313" key="2">
    <source>
        <dbReference type="Proteomes" id="UP001233172"/>
    </source>
</evidence>
<reference evidence="1" key="2">
    <citation type="submission" date="2023-04" db="EMBL/GenBank/DDBJ databases">
        <authorList>
            <person name="Bu L."/>
            <person name="Lu L."/>
            <person name="Laidemitt M.R."/>
            <person name="Zhang S.M."/>
            <person name="Mutuku M."/>
            <person name="Mkoji G."/>
            <person name="Steinauer M."/>
            <person name="Loker E.S."/>
        </authorList>
    </citation>
    <scope>NUCLEOTIDE SEQUENCE</scope>
    <source>
        <strain evidence="1">KasaAsao</strain>
        <tissue evidence="1">Whole Snail</tissue>
    </source>
</reference>
<accession>A0AAD8EZ93</accession>
<dbReference type="EMBL" id="JASAOG010000202">
    <property type="protein sequence ID" value="KAK0044194.1"/>
    <property type="molecule type" value="Genomic_DNA"/>
</dbReference>
<evidence type="ECO:0000313" key="1">
    <source>
        <dbReference type="EMBL" id="KAK0044194.1"/>
    </source>
</evidence>
<keyword evidence="2" id="KW-1185">Reference proteome</keyword>
<dbReference type="AlphaFoldDB" id="A0AAD8EZ93"/>
<feature type="non-terminal residue" evidence="1">
    <location>
        <position position="1"/>
    </location>
</feature>
<name>A0AAD8EZ93_BIOPF</name>
<dbReference type="Proteomes" id="UP001233172">
    <property type="component" value="Unassembled WGS sequence"/>
</dbReference>